<dbReference type="InterPro" id="IPR036188">
    <property type="entry name" value="FAD/NAD-bd_sf"/>
</dbReference>
<protein>
    <submittedName>
        <fullName evidence="3">Uncharacterized protein</fullName>
    </submittedName>
</protein>
<dbReference type="InterPro" id="IPR006076">
    <property type="entry name" value="FAD-dep_OxRdtase"/>
</dbReference>
<proteinExistence type="predicted"/>
<dbReference type="Gene3D" id="3.30.9.10">
    <property type="entry name" value="D-Amino Acid Oxidase, subunit A, domain 2"/>
    <property type="match status" value="1"/>
</dbReference>
<reference evidence="3 4" key="1">
    <citation type="submission" date="2017-05" db="EMBL/GenBank/DDBJ databases">
        <title>Full genome sequence of Pseudorhodoplanes sinuspersici.</title>
        <authorList>
            <person name="Dastgheib S.M.M."/>
            <person name="Shavandi M."/>
            <person name="Tirandaz H."/>
        </authorList>
    </citation>
    <scope>NUCLEOTIDE SEQUENCE [LARGE SCALE GENOMIC DNA]</scope>
    <source>
        <strain evidence="3 4">RIPI110</strain>
    </source>
</reference>
<dbReference type="GO" id="GO:0016491">
    <property type="term" value="F:oxidoreductase activity"/>
    <property type="evidence" value="ECO:0007669"/>
    <property type="project" value="UniProtKB-KW"/>
</dbReference>
<dbReference type="EMBL" id="CP021112">
    <property type="protein sequence ID" value="ARQ00785.1"/>
    <property type="molecule type" value="Genomic_DNA"/>
</dbReference>
<organism evidence="3 4">
    <name type="scientific">Pseudorhodoplanes sinuspersici</name>
    <dbReference type="NCBI Taxonomy" id="1235591"/>
    <lineage>
        <taxon>Bacteria</taxon>
        <taxon>Pseudomonadati</taxon>
        <taxon>Pseudomonadota</taxon>
        <taxon>Alphaproteobacteria</taxon>
        <taxon>Hyphomicrobiales</taxon>
        <taxon>Pseudorhodoplanes</taxon>
    </lineage>
</organism>
<dbReference type="GO" id="GO:0005737">
    <property type="term" value="C:cytoplasm"/>
    <property type="evidence" value="ECO:0007669"/>
    <property type="project" value="TreeGrafter"/>
</dbReference>
<dbReference type="STRING" id="1235591.CAK95_18095"/>
<dbReference type="Pfam" id="PF01266">
    <property type="entry name" value="DAO"/>
    <property type="match status" value="1"/>
</dbReference>
<evidence type="ECO:0000313" key="3">
    <source>
        <dbReference type="EMBL" id="ARQ00785.1"/>
    </source>
</evidence>
<feature type="compositionally biased region" description="Polar residues" evidence="2">
    <location>
        <begin position="1"/>
        <end position="17"/>
    </location>
</feature>
<evidence type="ECO:0000313" key="4">
    <source>
        <dbReference type="Proteomes" id="UP000194137"/>
    </source>
</evidence>
<dbReference type="RefSeq" id="WP_086089181.1">
    <property type="nucleotide sequence ID" value="NZ_CP021112.1"/>
</dbReference>
<name>A0A1W6ZVK2_9HYPH</name>
<sequence>MEKASMSSDTASGQTPGEPQVVAPQDALYGETYFAATAVEMPKRPPLTQDIDVDICVIGGGLAGLTTAYEMARRGWSVAVLESRRVAWNASGRNTGFVLPGFGQSVDKIVERVGPDHARELWTLSQGGVDYVRQTIAESEMQGIAPSEGWLHVSKTDRARQVSDDADLLRSLGADIEVWPERLVRSKLKSDRYFQAIHFPTAFNIHPLNYAAGLAKLAEDAGVRIFEETRALSIDPAGVRKRIETANGRVRAARIVLAGNVHLGELMPEIAQTLMPVHTFVIVTKPLGATLSEAIDYPGSVSDTDWADSHYRIVGGDRLMWCGRMTVWDAHPRRFGRKLRRDLRNRFPQLADAEIDYAWAGTLGLSVHRMPQIGELSSGVWLASGFGGHGINTTAMAGNLITRAMTEGDDRWRLFQPFELVWAGGRAGRIVLQTAYWGQRKYETWASGRSHGSEVRRIRADARAKKEAAAAAERLQAETDAAETARIAAGQIGTHTDQQVVYAEDMATAGVDQADDSRFARRLRKWRDRT</sequence>
<evidence type="ECO:0000256" key="2">
    <source>
        <dbReference type="SAM" id="MobiDB-lite"/>
    </source>
</evidence>
<keyword evidence="4" id="KW-1185">Reference proteome</keyword>
<dbReference type="AlphaFoldDB" id="A0A1W6ZVK2"/>
<dbReference type="SUPFAM" id="SSF51971">
    <property type="entry name" value="Nucleotide-binding domain"/>
    <property type="match status" value="1"/>
</dbReference>
<gene>
    <name evidence="3" type="ORF">CAK95_18095</name>
</gene>
<dbReference type="Gene3D" id="3.50.50.60">
    <property type="entry name" value="FAD/NAD(P)-binding domain"/>
    <property type="match status" value="1"/>
</dbReference>
<dbReference type="PANTHER" id="PTHR13847:SF281">
    <property type="entry name" value="FAD DEPENDENT OXIDOREDUCTASE DOMAIN-CONTAINING PROTEIN"/>
    <property type="match status" value="1"/>
</dbReference>
<accession>A0A1W6ZVK2</accession>
<dbReference type="Proteomes" id="UP000194137">
    <property type="component" value="Chromosome"/>
</dbReference>
<dbReference type="KEGG" id="psin:CAK95_18095"/>
<keyword evidence="1" id="KW-0560">Oxidoreductase</keyword>
<evidence type="ECO:0000256" key="1">
    <source>
        <dbReference type="ARBA" id="ARBA00023002"/>
    </source>
</evidence>
<dbReference type="PANTHER" id="PTHR13847">
    <property type="entry name" value="SARCOSINE DEHYDROGENASE-RELATED"/>
    <property type="match status" value="1"/>
</dbReference>
<feature type="region of interest" description="Disordered" evidence="2">
    <location>
        <begin position="1"/>
        <end position="21"/>
    </location>
</feature>